<dbReference type="Gene3D" id="2.40.50.140">
    <property type="entry name" value="Nucleic acid-binding proteins"/>
    <property type="match status" value="1"/>
</dbReference>
<dbReference type="GO" id="GO:0006508">
    <property type="term" value="P:proteolysis"/>
    <property type="evidence" value="ECO:0007669"/>
    <property type="project" value="UniProtKB-KW"/>
</dbReference>
<dbReference type="KEGG" id="acry:AC20117_18765"/>
<comment type="subcellular location">
    <subcellularLocation>
        <location evidence="1">Membrane</location>
        <topology evidence="1">Multi-pass membrane protein</topology>
    </subcellularLocation>
</comment>
<feature type="domain" description="NfeD-like C-terminal" evidence="6">
    <location>
        <begin position="89"/>
        <end position="147"/>
    </location>
</feature>
<sequence>MLEWLVINSWVLWLALFLVLAIVEMMTLDLFFIMMSFGALIALFTALLAWPFWIQVVVFCVVALLMVLVVRPVGLRHLRRGPRDRATNVDRLIGESAMALEPVTDHSGMVKIGGDTWTARSSDGSAIPAGARVAVARIEGATAVVYPAAEPGPYPAQ</sequence>
<dbReference type="PANTHER" id="PTHR33507">
    <property type="entry name" value="INNER MEMBRANE PROTEIN YBBJ"/>
    <property type="match status" value="1"/>
</dbReference>
<keyword evidence="8" id="KW-1185">Reference proteome</keyword>
<evidence type="ECO:0000256" key="2">
    <source>
        <dbReference type="ARBA" id="ARBA00022692"/>
    </source>
</evidence>
<dbReference type="Proteomes" id="UP000181917">
    <property type="component" value="Unassembled WGS sequence"/>
</dbReference>
<dbReference type="RefSeq" id="WP_074703414.1">
    <property type="nucleotide sequence ID" value="NZ_CP018863.1"/>
</dbReference>
<feature type="transmembrane region" description="Helical" evidence="5">
    <location>
        <begin position="6"/>
        <end position="23"/>
    </location>
</feature>
<feature type="transmembrane region" description="Helical" evidence="5">
    <location>
        <begin position="30"/>
        <end position="50"/>
    </location>
</feature>
<evidence type="ECO:0000313" key="8">
    <source>
        <dbReference type="Proteomes" id="UP000181917"/>
    </source>
</evidence>
<dbReference type="PANTHER" id="PTHR33507:SF3">
    <property type="entry name" value="INNER MEMBRANE PROTEIN YBBJ"/>
    <property type="match status" value="1"/>
</dbReference>
<dbReference type="InterPro" id="IPR012340">
    <property type="entry name" value="NA-bd_OB-fold"/>
</dbReference>
<dbReference type="Pfam" id="PF01957">
    <property type="entry name" value="NfeD"/>
    <property type="match status" value="1"/>
</dbReference>
<evidence type="ECO:0000256" key="5">
    <source>
        <dbReference type="SAM" id="Phobius"/>
    </source>
</evidence>
<dbReference type="EMBL" id="FNKH01000002">
    <property type="protein sequence ID" value="SDR13296.1"/>
    <property type="molecule type" value="Genomic_DNA"/>
</dbReference>
<protein>
    <submittedName>
        <fullName evidence="7">Membrane protein implicated in regulation of membrane protease activity</fullName>
    </submittedName>
</protein>
<dbReference type="InterPro" id="IPR002810">
    <property type="entry name" value="NfeD-like_C"/>
</dbReference>
<feature type="transmembrane region" description="Helical" evidence="5">
    <location>
        <begin position="56"/>
        <end position="75"/>
    </location>
</feature>
<keyword evidence="7" id="KW-0645">Protease</keyword>
<accession>A0A1H1GK85</accession>
<dbReference type="STRING" id="37928.SAMN04489742_4123"/>
<keyword evidence="3 5" id="KW-1133">Transmembrane helix</keyword>
<gene>
    <name evidence="7" type="ORF">SAMN04489742_4123</name>
</gene>
<dbReference type="GO" id="GO:0005886">
    <property type="term" value="C:plasma membrane"/>
    <property type="evidence" value="ECO:0007669"/>
    <property type="project" value="TreeGrafter"/>
</dbReference>
<dbReference type="SUPFAM" id="SSF141322">
    <property type="entry name" value="NfeD domain-like"/>
    <property type="match status" value="1"/>
</dbReference>
<dbReference type="InterPro" id="IPR052165">
    <property type="entry name" value="Membrane_assoc_protease"/>
</dbReference>
<evidence type="ECO:0000313" key="7">
    <source>
        <dbReference type="EMBL" id="SDR13296.1"/>
    </source>
</evidence>
<name>A0A1H1GK85_9MICC</name>
<evidence type="ECO:0000259" key="6">
    <source>
        <dbReference type="Pfam" id="PF01957"/>
    </source>
</evidence>
<evidence type="ECO:0000256" key="3">
    <source>
        <dbReference type="ARBA" id="ARBA00022989"/>
    </source>
</evidence>
<dbReference type="OrthoDB" id="3174252at2"/>
<dbReference type="AlphaFoldDB" id="A0A1H1GK85"/>
<keyword evidence="2 5" id="KW-0812">Transmembrane</keyword>
<reference evidence="7 8" key="1">
    <citation type="submission" date="2016-10" db="EMBL/GenBank/DDBJ databases">
        <authorList>
            <person name="de Groot N.N."/>
        </authorList>
    </citation>
    <scope>NUCLEOTIDE SEQUENCE [LARGE SCALE GENOMIC DNA]</scope>
    <source>
        <strain evidence="7 8">DSM 20117</strain>
    </source>
</reference>
<organism evidence="7 8">
    <name type="scientific">Crystallibacter crystallopoietes</name>
    <dbReference type="NCBI Taxonomy" id="37928"/>
    <lineage>
        <taxon>Bacteria</taxon>
        <taxon>Bacillati</taxon>
        <taxon>Actinomycetota</taxon>
        <taxon>Actinomycetes</taxon>
        <taxon>Micrococcales</taxon>
        <taxon>Micrococcaceae</taxon>
        <taxon>Crystallibacter</taxon>
    </lineage>
</organism>
<dbReference type="GO" id="GO:0008233">
    <property type="term" value="F:peptidase activity"/>
    <property type="evidence" value="ECO:0007669"/>
    <property type="project" value="UniProtKB-KW"/>
</dbReference>
<evidence type="ECO:0000256" key="4">
    <source>
        <dbReference type="ARBA" id="ARBA00023136"/>
    </source>
</evidence>
<evidence type="ECO:0000256" key="1">
    <source>
        <dbReference type="ARBA" id="ARBA00004141"/>
    </source>
</evidence>
<keyword evidence="4 5" id="KW-0472">Membrane</keyword>
<proteinExistence type="predicted"/>
<keyword evidence="7" id="KW-0378">Hydrolase</keyword>